<dbReference type="Pfam" id="PF04542">
    <property type="entry name" value="Sigma70_r2"/>
    <property type="match status" value="1"/>
</dbReference>
<dbReference type="InterPro" id="IPR013325">
    <property type="entry name" value="RNA_pol_sigma_r2"/>
</dbReference>
<dbReference type="RefSeq" id="WP_074960184.1">
    <property type="nucleotide sequence ID" value="NZ_FOKQ01000004.1"/>
</dbReference>
<dbReference type="EMBL" id="FOKQ01000004">
    <property type="protein sequence ID" value="SFB89384.1"/>
    <property type="molecule type" value="Genomic_DNA"/>
</dbReference>
<dbReference type="InterPro" id="IPR036388">
    <property type="entry name" value="WH-like_DNA-bd_sf"/>
</dbReference>
<dbReference type="PANTHER" id="PTHR43133:SF51">
    <property type="entry name" value="RNA POLYMERASE SIGMA FACTOR"/>
    <property type="match status" value="1"/>
</dbReference>
<evidence type="ECO:0000256" key="1">
    <source>
        <dbReference type="ARBA" id="ARBA00010641"/>
    </source>
</evidence>
<dbReference type="Proteomes" id="UP000182192">
    <property type="component" value="Unassembled WGS sequence"/>
</dbReference>
<evidence type="ECO:0000259" key="6">
    <source>
        <dbReference type="Pfam" id="PF08281"/>
    </source>
</evidence>
<evidence type="ECO:0000256" key="3">
    <source>
        <dbReference type="ARBA" id="ARBA00023082"/>
    </source>
</evidence>
<evidence type="ECO:0000256" key="4">
    <source>
        <dbReference type="ARBA" id="ARBA00023163"/>
    </source>
</evidence>
<dbReference type="Gene3D" id="1.10.10.10">
    <property type="entry name" value="Winged helix-like DNA-binding domain superfamily/Winged helix DNA-binding domain"/>
    <property type="match status" value="1"/>
</dbReference>
<dbReference type="InterPro" id="IPR013249">
    <property type="entry name" value="RNA_pol_sigma70_r4_t2"/>
</dbReference>
<dbReference type="SUPFAM" id="SSF88946">
    <property type="entry name" value="Sigma2 domain of RNA polymerase sigma factors"/>
    <property type="match status" value="1"/>
</dbReference>
<dbReference type="Pfam" id="PF08281">
    <property type="entry name" value="Sigma70_r4_2"/>
    <property type="match status" value="1"/>
</dbReference>
<reference evidence="7 8" key="1">
    <citation type="submission" date="2016-10" db="EMBL/GenBank/DDBJ databases">
        <authorList>
            <person name="de Groot N.N."/>
        </authorList>
    </citation>
    <scope>NUCLEOTIDE SEQUENCE [LARGE SCALE GENOMIC DNA]</scope>
    <source>
        <strain evidence="7 8">AR67</strain>
    </source>
</reference>
<dbReference type="InterPro" id="IPR039425">
    <property type="entry name" value="RNA_pol_sigma-70-like"/>
</dbReference>
<dbReference type="InterPro" id="IPR007627">
    <property type="entry name" value="RNA_pol_sigma70_r2"/>
</dbReference>
<dbReference type="PANTHER" id="PTHR43133">
    <property type="entry name" value="RNA POLYMERASE ECF-TYPE SIGMA FACTO"/>
    <property type="match status" value="1"/>
</dbReference>
<dbReference type="InterPro" id="IPR014284">
    <property type="entry name" value="RNA_pol_sigma-70_dom"/>
</dbReference>
<dbReference type="AlphaFoldDB" id="A0A1I1EQJ3"/>
<keyword evidence="4" id="KW-0804">Transcription</keyword>
<evidence type="ECO:0000313" key="7">
    <source>
        <dbReference type="EMBL" id="SFB89384.1"/>
    </source>
</evidence>
<dbReference type="GO" id="GO:0003677">
    <property type="term" value="F:DNA binding"/>
    <property type="evidence" value="ECO:0007669"/>
    <property type="project" value="InterPro"/>
</dbReference>
<dbReference type="InterPro" id="IPR013324">
    <property type="entry name" value="RNA_pol_sigma_r3/r4-like"/>
</dbReference>
<name>A0A1I1EQJ3_RUMAL</name>
<evidence type="ECO:0000313" key="8">
    <source>
        <dbReference type="Proteomes" id="UP000182192"/>
    </source>
</evidence>
<keyword evidence="2" id="KW-0805">Transcription regulation</keyword>
<dbReference type="CDD" id="cd06171">
    <property type="entry name" value="Sigma70_r4"/>
    <property type="match status" value="1"/>
</dbReference>
<gene>
    <name evidence="7" type="ORF">SAMN02910406_00782</name>
</gene>
<organism evidence="7 8">
    <name type="scientific">Ruminococcus albus</name>
    <dbReference type="NCBI Taxonomy" id="1264"/>
    <lineage>
        <taxon>Bacteria</taxon>
        <taxon>Bacillati</taxon>
        <taxon>Bacillota</taxon>
        <taxon>Clostridia</taxon>
        <taxon>Eubacteriales</taxon>
        <taxon>Oscillospiraceae</taxon>
        <taxon>Ruminococcus</taxon>
    </lineage>
</organism>
<sequence>MHTEETAIQELEQTIMKYKRTVYGIALTQLKNKHEADDVFQEVFLLYYLKKPVFDDEKARRAWLIRTALNKCRQYNLGKWNRNTDKNFEPPEGRLADFESKYDSEIFEAVRELPEHLRETLYLHCFLGLSVNETASILGIRANTASMRLSKAKKILRSKTEGE</sequence>
<feature type="domain" description="RNA polymerase sigma factor 70 region 4 type 2" evidence="6">
    <location>
        <begin position="106"/>
        <end position="155"/>
    </location>
</feature>
<dbReference type="OrthoDB" id="2594372at2"/>
<dbReference type="SUPFAM" id="SSF88659">
    <property type="entry name" value="Sigma3 and sigma4 domains of RNA polymerase sigma factors"/>
    <property type="match status" value="1"/>
</dbReference>
<dbReference type="NCBIfam" id="TIGR02937">
    <property type="entry name" value="sigma70-ECF"/>
    <property type="match status" value="1"/>
</dbReference>
<feature type="domain" description="RNA polymerase sigma-70 region 2" evidence="5">
    <location>
        <begin position="15"/>
        <end position="75"/>
    </location>
</feature>
<proteinExistence type="inferred from homology"/>
<evidence type="ECO:0000256" key="2">
    <source>
        <dbReference type="ARBA" id="ARBA00023015"/>
    </source>
</evidence>
<accession>A0A1I1EQJ3</accession>
<dbReference type="GO" id="GO:0006352">
    <property type="term" value="P:DNA-templated transcription initiation"/>
    <property type="evidence" value="ECO:0007669"/>
    <property type="project" value="InterPro"/>
</dbReference>
<comment type="similarity">
    <text evidence="1">Belongs to the sigma-70 factor family. ECF subfamily.</text>
</comment>
<dbReference type="GO" id="GO:0016987">
    <property type="term" value="F:sigma factor activity"/>
    <property type="evidence" value="ECO:0007669"/>
    <property type="project" value="UniProtKB-KW"/>
</dbReference>
<protein>
    <submittedName>
        <fullName evidence="7">RNA polymerase sigma-70 factor, ECF subfamily</fullName>
    </submittedName>
</protein>
<dbReference type="Gene3D" id="1.10.1740.10">
    <property type="match status" value="1"/>
</dbReference>
<keyword evidence="3" id="KW-0731">Sigma factor</keyword>
<evidence type="ECO:0000259" key="5">
    <source>
        <dbReference type="Pfam" id="PF04542"/>
    </source>
</evidence>